<dbReference type="Pfam" id="PF00702">
    <property type="entry name" value="Hydrolase"/>
    <property type="match status" value="1"/>
</dbReference>
<dbReference type="OrthoDB" id="1694274at2759"/>
<keyword evidence="2" id="KW-0378">Hydrolase</keyword>
<evidence type="ECO:0000256" key="3">
    <source>
        <dbReference type="ARBA" id="ARBA00022842"/>
    </source>
</evidence>
<dbReference type="NCBIfam" id="TIGR01509">
    <property type="entry name" value="HAD-SF-IA-v3"/>
    <property type="match status" value="1"/>
</dbReference>
<dbReference type="PANTHER" id="PTHR46470">
    <property type="entry name" value="N-ACYLNEURAMINATE-9-PHOSPHATASE"/>
    <property type="match status" value="1"/>
</dbReference>
<evidence type="ECO:0000313" key="4">
    <source>
        <dbReference type="EMBL" id="KAJ8359819.1"/>
    </source>
</evidence>
<evidence type="ECO:0000256" key="1">
    <source>
        <dbReference type="ARBA" id="ARBA00001946"/>
    </source>
</evidence>
<dbReference type="InterPro" id="IPR051400">
    <property type="entry name" value="HAD-like_hydrolase"/>
</dbReference>
<protein>
    <recommendedName>
        <fullName evidence="6">N-acylneuraminate-9-phosphatase</fullName>
    </recommendedName>
</protein>
<dbReference type="SUPFAM" id="SSF56784">
    <property type="entry name" value="HAD-like"/>
    <property type="match status" value="1"/>
</dbReference>
<dbReference type="InterPro" id="IPR023198">
    <property type="entry name" value="PGP-like_dom2"/>
</dbReference>
<dbReference type="NCBIfam" id="TIGR01549">
    <property type="entry name" value="HAD-SF-IA-v1"/>
    <property type="match status" value="1"/>
</dbReference>
<dbReference type="InterPro" id="IPR036412">
    <property type="entry name" value="HAD-like_sf"/>
</dbReference>
<dbReference type="GO" id="GO:0050124">
    <property type="term" value="F:N-acylneuraminate-9-phosphatase activity"/>
    <property type="evidence" value="ECO:0007669"/>
    <property type="project" value="TreeGrafter"/>
</dbReference>
<organism evidence="4 5">
    <name type="scientific">Synaphobranchus kaupii</name>
    <name type="common">Kaup's arrowtooth eel</name>
    <dbReference type="NCBI Taxonomy" id="118154"/>
    <lineage>
        <taxon>Eukaryota</taxon>
        <taxon>Metazoa</taxon>
        <taxon>Chordata</taxon>
        <taxon>Craniata</taxon>
        <taxon>Vertebrata</taxon>
        <taxon>Euteleostomi</taxon>
        <taxon>Actinopterygii</taxon>
        <taxon>Neopterygii</taxon>
        <taxon>Teleostei</taxon>
        <taxon>Anguilliformes</taxon>
        <taxon>Synaphobranchidae</taxon>
        <taxon>Synaphobranchus</taxon>
    </lineage>
</organism>
<dbReference type="EMBL" id="JAINUF010000005">
    <property type="protein sequence ID" value="KAJ8359819.1"/>
    <property type="molecule type" value="Genomic_DNA"/>
</dbReference>
<evidence type="ECO:0008006" key="6">
    <source>
        <dbReference type="Google" id="ProtNLM"/>
    </source>
</evidence>
<proteinExistence type="predicted"/>
<comment type="caution">
    <text evidence="4">The sequence shown here is derived from an EMBL/GenBank/DDBJ whole genome shotgun (WGS) entry which is preliminary data.</text>
</comment>
<dbReference type="SFLD" id="SFLDG01129">
    <property type="entry name" value="C1.5:_HAD__Beta-PGM__Phosphata"/>
    <property type="match status" value="1"/>
</dbReference>
<keyword evidence="5" id="KW-1185">Reference proteome</keyword>
<evidence type="ECO:0000313" key="5">
    <source>
        <dbReference type="Proteomes" id="UP001152622"/>
    </source>
</evidence>
<accession>A0A9Q1IXW0</accession>
<name>A0A9Q1IXW0_SYNKA</name>
<keyword evidence="3" id="KW-0460">Magnesium</keyword>
<dbReference type="GO" id="GO:0046380">
    <property type="term" value="P:N-acetylneuraminate biosynthetic process"/>
    <property type="evidence" value="ECO:0007669"/>
    <property type="project" value="TreeGrafter"/>
</dbReference>
<dbReference type="InterPro" id="IPR006439">
    <property type="entry name" value="HAD-SF_hydro_IA"/>
</dbReference>
<dbReference type="AlphaFoldDB" id="A0A9Q1IXW0"/>
<dbReference type="InterPro" id="IPR023214">
    <property type="entry name" value="HAD_sf"/>
</dbReference>
<gene>
    <name evidence="4" type="ORF">SKAU_G00163440</name>
</gene>
<dbReference type="Gene3D" id="3.40.50.1000">
    <property type="entry name" value="HAD superfamily/HAD-like"/>
    <property type="match status" value="1"/>
</dbReference>
<evidence type="ECO:0000256" key="2">
    <source>
        <dbReference type="ARBA" id="ARBA00022801"/>
    </source>
</evidence>
<dbReference type="PANTHER" id="PTHR46470:SF3">
    <property type="entry name" value="N-ACYLNEURAMINATE-9-PHOSPHATASE"/>
    <property type="match status" value="1"/>
</dbReference>
<reference evidence="4" key="1">
    <citation type="journal article" date="2023" name="Science">
        <title>Genome structures resolve the early diversification of teleost fishes.</title>
        <authorList>
            <person name="Parey E."/>
            <person name="Louis A."/>
            <person name="Montfort J."/>
            <person name="Bouchez O."/>
            <person name="Roques C."/>
            <person name="Iampietro C."/>
            <person name="Lluch J."/>
            <person name="Castinel A."/>
            <person name="Donnadieu C."/>
            <person name="Desvignes T."/>
            <person name="Floi Bucao C."/>
            <person name="Jouanno E."/>
            <person name="Wen M."/>
            <person name="Mejri S."/>
            <person name="Dirks R."/>
            <person name="Jansen H."/>
            <person name="Henkel C."/>
            <person name="Chen W.J."/>
            <person name="Zahm M."/>
            <person name="Cabau C."/>
            <person name="Klopp C."/>
            <person name="Thompson A.W."/>
            <person name="Robinson-Rechavi M."/>
            <person name="Braasch I."/>
            <person name="Lecointre G."/>
            <person name="Bobe J."/>
            <person name="Postlethwait J.H."/>
            <person name="Berthelot C."/>
            <person name="Roest Crollius H."/>
            <person name="Guiguen Y."/>
        </authorList>
    </citation>
    <scope>NUCLEOTIDE SEQUENCE</scope>
    <source>
        <strain evidence="4">WJC10195</strain>
    </source>
</reference>
<dbReference type="Gene3D" id="1.10.150.240">
    <property type="entry name" value="Putative phosphatase, domain 2"/>
    <property type="match status" value="1"/>
</dbReference>
<comment type="cofactor">
    <cofactor evidence="1">
        <name>Mg(2+)</name>
        <dbReference type="ChEBI" id="CHEBI:18420"/>
    </cofactor>
</comment>
<dbReference type="Proteomes" id="UP001152622">
    <property type="component" value="Chromosome 5"/>
</dbReference>
<dbReference type="SFLD" id="SFLDS00003">
    <property type="entry name" value="Haloacid_Dehalogenase"/>
    <property type="match status" value="1"/>
</dbReference>
<sequence length="211" mass="22942">MDSVSIKAILFDLDNTLIDTAGANRRAIQKVEALLGARFGQDDVRKIYKGFELKLLQETYDPSGSVGIDQNTRLEQLAIPDPVQALLEDLRETHKLLLLTNGVAQTQWEKIKAVRCEELFHAVVVGGEHTEEKPAPSIFQHCFSLLGVGPQNCVMVGDSLDTDILGGVNAGVRASVWVNANGRDVPPGASARPDYTITTVLELPKILSALK</sequence>